<name>A0ABW7TVX3_9NOCA</name>
<comment type="caution">
    <text evidence="2">The sequence shown here is derived from an EMBL/GenBank/DDBJ whole genome shotgun (WGS) entry which is preliminary data.</text>
</comment>
<dbReference type="CDD" id="cd00093">
    <property type="entry name" value="HTH_XRE"/>
    <property type="match status" value="1"/>
</dbReference>
<sequence>MTESPTLLRRQLGRFLRECREATGMTIALAAGEAQISATGLQRLEAGQSKTPRTQAVRDLCTLYEVSPDETEKTVDLAVKAGKTSDEGVVTLGGTFTEAFNLYAGMERSARRIITFQQLVPGLLQTADYARGLIGSFFHDRPQEEVEQRVQARLRRQVMVTRKYSPLQLDVLLHESALRRVIGSPRIMAVQIRALAEISKLPNVSVRVQPFTAGATWGLLPGGYVILDFGTNQRGNVVEPPIVFLDGAMSGDLYIENQEIVERYRELAGDIRRDTLDETDTRYLLRQVAKEYSCES</sequence>
<dbReference type="Pfam" id="PF19054">
    <property type="entry name" value="DUF5753"/>
    <property type="match status" value="1"/>
</dbReference>
<evidence type="ECO:0000313" key="3">
    <source>
        <dbReference type="Proteomes" id="UP001611263"/>
    </source>
</evidence>
<dbReference type="SMART" id="SM00530">
    <property type="entry name" value="HTH_XRE"/>
    <property type="match status" value="1"/>
</dbReference>
<evidence type="ECO:0000259" key="1">
    <source>
        <dbReference type="PROSITE" id="PS50943"/>
    </source>
</evidence>
<dbReference type="GeneID" id="93503841"/>
<dbReference type="InterPro" id="IPR001387">
    <property type="entry name" value="Cro/C1-type_HTH"/>
</dbReference>
<gene>
    <name evidence="2" type="ORF">ACH4WX_31095</name>
</gene>
<dbReference type="Gene3D" id="1.10.260.40">
    <property type="entry name" value="lambda repressor-like DNA-binding domains"/>
    <property type="match status" value="1"/>
</dbReference>
<dbReference type="RefSeq" id="WP_033247519.1">
    <property type="nucleotide sequence ID" value="NZ_JBIRUQ010000014.1"/>
</dbReference>
<dbReference type="InterPro" id="IPR010982">
    <property type="entry name" value="Lambda_DNA-bd_dom_sf"/>
</dbReference>
<dbReference type="Pfam" id="PF13560">
    <property type="entry name" value="HTH_31"/>
    <property type="match status" value="1"/>
</dbReference>
<protein>
    <submittedName>
        <fullName evidence="2">Helix-turn-helix domain-containing protein</fullName>
    </submittedName>
</protein>
<feature type="domain" description="HTH cro/C1-type" evidence="1">
    <location>
        <begin position="16"/>
        <end position="71"/>
    </location>
</feature>
<dbReference type="EMBL" id="JBIRUQ010000014">
    <property type="protein sequence ID" value="MFI1465181.1"/>
    <property type="molecule type" value="Genomic_DNA"/>
</dbReference>
<dbReference type="Proteomes" id="UP001611263">
    <property type="component" value="Unassembled WGS sequence"/>
</dbReference>
<evidence type="ECO:0000313" key="2">
    <source>
        <dbReference type="EMBL" id="MFI1465181.1"/>
    </source>
</evidence>
<accession>A0ABW7TVX3</accession>
<dbReference type="SUPFAM" id="SSF47413">
    <property type="entry name" value="lambda repressor-like DNA-binding domains"/>
    <property type="match status" value="1"/>
</dbReference>
<reference evidence="2 3" key="1">
    <citation type="submission" date="2024-10" db="EMBL/GenBank/DDBJ databases">
        <title>The Natural Products Discovery Center: Release of the First 8490 Sequenced Strains for Exploring Actinobacteria Biosynthetic Diversity.</title>
        <authorList>
            <person name="Kalkreuter E."/>
            <person name="Kautsar S.A."/>
            <person name="Yang D."/>
            <person name="Bader C.D."/>
            <person name="Teijaro C.N."/>
            <person name="Fluegel L."/>
            <person name="Davis C.M."/>
            <person name="Simpson J.R."/>
            <person name="Lauterbach L."/>
            <person name="Steele A.D."/>
            <person name="Gui C."/>
            <person name="Meng S."/>
            <person name="Li G."/>
            <person name="Viehrig K."/>
            <person name="Ye F."/>
            <person name="Su P."/>
            <person name="Kiefer A.F."/>
            <person name="Nichols A."/>
            <person name="Cepeda A.J."/>
            <person name="Yan W."/>
            <person name="Fan B."/>
            <person name="Jiang Y."/>
            <person name="Adhikari A."/>
            <person name="Zheng C.-J."/>
            <person name="Schuster L."/>
            <person name="Cowan T.M."/>
            <person name="Smanski M.J."/>
            <person name="Chevrette M.G."/>
            <person name="De Carvalho L.P.S."/>
            <person name="Shen B."/>
        </authorList>
    </citation>
    <scope>NUCLEOTIDE SEQUENCE [LARGE SCALE GENOMIC DNA]</scope>
    <source>
        <strain evidence="2 3">NPDC020568</strain>
    </source>
</reference>
<dbReference type="InterPro" id="IPR043917">
    <property type="entry name" value="DUF5753"/>
</dbReference>
<keyword evidence="3" id="KW-1185">Reference proteome</keyword>
<proteinExistence type="predicted"/>
<dbReference type="PROSITE" id="PS50943">
    <property type="entry name" value="HTH_CROC1"/>
    <property type="match status" value="1"/>
</dbReference>
<organism evidence="2 3">
    <name type="scientific">Nocardia carnea</name>
    <dbReference type="NCBI Taxonomy" id="37328"/>
    <lineage>
        <taxon>Bacteria</taxon>
        <taxon>Bacillati</taxon>
        <taxon>Actinomycetota</taxon>
        <taxon>Actinomycetes</taxon>
        <taxon>Mycobacteriales</taxon>
        <taxon>Nocardiaceae</taxon>
        <taxon>Nocardia</taxon>
    </lineage>
</organism>